<evidence type="ECO:0000256" key="1">
    <source>
        <dbReference type="ARBA" id="ARBA00004651"/>
    </source>
</evidence>
<dbReference type="PANTHER" id="PTHR30250">
    <property type="entry name" value="PST FAMILY PREDICTED COLANIC ACID TRANSPORTER"/>
    <property type="match status" value="1"/>
</dbReference>
<dbReference type="GO" id="GO:0005886">
    <property type="term" value="C:plasma membrane"/>
    <property type="evidence" value="ECO:0007669"/>
    <property type="project" value="UniProtKB-SubCell"/>
</dbReference>
<feature type="transmembrane region" description="Helical" evidence="7">
    <location>
        <begin position="169"/>
        <end position="192"/>
    </location>
</feature>
<feature type="transmembrane region" description="Helical" evidence="7">
    <location>
        <begin position="43"/>
        <end position="68"/>
    </location>
</feature>
<proteinExistence type="inferred from homology"/>
<sequence length="485" mass="52876">MSLRRAATKGVKWTGASGVAVSALQSLRLVIVARLLSPEDFGLMAMIMVPMGFAGTFADTGFSDAIIYRQETTKEQVSSLYWTTWLTGLIIFGVLIAATPLAAQFYREPRINSLLPWTAVYFLIGPVGQQFKSLLQRDLRFREIAAIEIAAAVAGTIATIGLALLGYGIYALIFGQLLSGAVDSVLLAVVGWKKWAPSLHYRLRDLKEYASFGAYQIGERCANMFSSNVDYLLIGRVLGPVVLGPYTLAYQLIVAPVLRINPILTRVAFPIFAKRQNDPAVLRTGYLEISKFLALVSCPILVGVAAGAPVFVPVLLGDRWSAAIQLVEILAPVGILKTFANPSGSILLAKGRANLSFWLNVYVAVEYLIVFSIFVKSGTTAIAVAYLIMGFINFILGQVLINYLLGLTWRTYLGAIASCTVSALVMGIIVRFSWYVIEPKIGVSLLSAALLVFIGAVVYSLCILVSEQSYVRNMINLVRFEQQSR</sequence>
<feature type="transmembrane region" description="Helical" evidence="7">
    <location>
        <begin position="12"/>
        <end position="31"/>
    </location>
</feature>
<protein>
    <submittedName>
        <fullName evidence="8">Polysaccharide transporter, PST family/teichuronic acid exporter</fullName>
    </submittedName>
</protein>
<dbReference type="NCBIfam" id="NF007773">
    <property type="entry name" value="PRK10459.1"/>
    <property type="match status" value="1"/>
</dbReference>
<accession>A0A1H2BPC9</accession>
<feature type="transmembrane region" description="Helical" evidence="7">
    <location>
        <begin position="412"/>
        <end position="437"/>
    </location>
</feature>
<evidence type="ECO:0000256" key="2">
    <source>
        <dbReference type="ARBA" id="ARBA00007430"/>
    </source>
</evidence>
<evidence type="ECO:0000256" key="3">
    <source>
        <dbReference type="ARBA" id="ARBA00022475"/>
    </source>
</evidence>
<evidence type="ECO:0000256" key="6">
    <source>
        <dbReference type="ARBA" id="ARBA00023136"/>
    </source>
</evidence>
<keyword evidence="3" id="KW-1003">Cell membrane</keyword>
<feature type="transmembrane region" description="Helical" evidence="7">
    <location>
        <begin position="114"/>
        <end position="132"/>
    </location>
</feature>
<evidence type="ECO:0000313" key="9">
    <source>
        <dbReference type="Proteomes" id="UP000243904"/>
    </source>
</evidence>
<feature type="transmembrane region" description="Helical" evidence="7">
    <location>
        <begin position="144"/>
        <end position="163"/>
    </location>
</feature>
<organism evidence="8 9">
    <name type="scientific">Bradyrhizobium canariense</name>
    <dbReference type="NCBI Taxonomy" id="255045"/>
    <lineage>
        <taxon>Bacteria</taxon>
        <taxon>Pseudomonadati</taxon>
        <taxon>Pseudomonadota</taxon>
        <taxon>Alphaproteobacteria</taxon>
        <taxon>Hyphomicrobiales</taxon>
        <taxon>Nitrobacteraceae</taxon>
        <taxon>Bradyrhizobium</taxon>
    </lineage>
</organism>
<keyword evidence="5 7" id="KW-1133">Transmembrane helix</keyword>
<evidence type="ECO:0000313" key="8">
    <source>
        <dbReference type="EMBL" id="SDT59616.1"/>
    </source>
</evidence>
<gene>
    <name evidence="8" type="ORF">SAMN05444158_7361</name>
</gene>
<evidence type="ECO:0000256" key="4">
    <source>
        <dbReference type="ARBA" id="ARBA00022692"/>
    </source>
</evidence>
<keyword evidence="6 7" id="KW-0472">Membrane</keyword>
<feature type="transmembrane region" description="Helical" evidence="7">
    <location>
        <begin position="80"/>
        <end position="102"/>
    </location>
</feature>
<feature type="transmembrane region" description="Helical" evidence="7">
    <location>
        <begin position="292"/>
        <end position="316"/>
    </location>
</feature>
<dbReference type="AlphaFoldDB" id="A0A1H2BPC9"/>
<evidence type="ECO:0000256" key="7">
    <source>
        <dbReference type="SAM" id="Phobius"/>
    </source>
</evidence>
<feature type="transmembrane region" description="Helical" evidence="7">
    <location>
        <begin position="352"/>
        <end position="375"/>
    </location>
</feature>
<comment type="subcellular location">
    <subcellularLocation>
        <location evidence="1">Cell membrane</location>
        <topology evidence="1">Multi-pass membrane protein</topology>
    </subcellularLocation>
</comment>
<comment type="similarity">
    <text evidence="2">Belongs to the polysaccharide synthase family.</text>
</comment>
<evidence type="ECO:0000256" key="5">
    <source>
        <dbReference type="ARBA" id="ARBA00022989"/>
    </source>
</evidence>
<feature type="transmembrane region" description="Helical" evidence="7">
    <location>
        <begin position="381"/>
        <end position="405"/>
    </location>
</feature>
<dbReference type="CDD" id="cd13127">
    <property type="entry name" value="MATE_tuaB_like"/>
    <property type="match status" value="1"/>
</dbReference>
<dbReference type="EMBL" id="LT629750">
    <property type="protein sequence ID" value="SDT59616.1"/>
    <property type="molecule type" value="Genomic_DNA"/>
</dbReference>
<keyword evidence="9" id="KW-1185">Reference proteome</keyword>
<dbReference type="PANTHER" id="PTHR30250:SF10">
    <property type="entry name" value="LIPOPOLYSACCHARIDE BIOSYNTHESIS PROTEIN WZXC"/>
    <property type="match status" value="1"/>
</dbReference>
<reference evidence="9" key="1">
    <citation type="submission" date="2016-10" db="EMBL/GenBank/DDBJ databases">
        <authorList>
            <person name="Varghese N."/>
            <person name="Submissions S."/>
        </authorList>
    </citation>
    <scope>NUCLEOTIDE SEQUENCE [LARGE SCALE GENOMIC DNA]</scope>
    <source>
        <strain evidence="9">GAS369</strain>
    </source>
</reference>
<dbReference type="Proteomes" id="UP000243904">
    <property type="component" value="Chromosome I"/>
</dbReference>
<feature type="transmembrane region" description="Helical" evidence="7">
    <location>
        <begin position="443"/>
        <end position="465"/>
    </location>
</feature>
<name>A0A1H2BPC9_9BRAD</name>
<dbReference type="RefSeq" id="WP_146690795.1">
    <property type="nucleotide sequence ID" value="NZ_LT629750.1"/>
</dbReference>
<dbReference type="Pfam" id="PF13440">
    <property type="entry name" value="Polysacc_synt_3"/>
    <property type="match status" value="1"/>
</dbReference>
<keyword evidence="4 7" id="KW-0812">Transmembrane</keyword>
<dbReference type="InterPro" id="IPR050833">
    <property type="entry name" value="Poly_Biosynth_Transport"/>
</dbReference>